<dbReference type="FunFam" id="3.10.20.30:FF:000002">
    <property type="entry name" value="GTP pyrophosphokinase (RelA/SpoT)"/>
    <property type="match status" value="1"/>
</dbReference>
<dbReference type="Gene3D" id="3.30.70.260">
    <property type="match status" value="1"/>
</dbReference>
<evidence type="ECO:0000256" key="3">
    <source>
        <dbReference type="RuleBase" id="RU003847"/>
    </source>
</evidence>
<accession>F2LUB5</accession>
<dbReference type="eggNOG" id="COG0317">
    <property type="taxonomic scope" value="Bacteria"/>
</dbReference>
<dbReference type="Gene3D" id="3.30.460.10">
    <property type="entry name" value="Beta Polymerase, domain 2"/>
    <property type="match status" value="1"/>
</dbReference>
<dbReference type="CDD" id="cd00077">
    <property type="entry name" value="HDc"/>
    <property type="match status" value="1"/>
</dbReference>
<dbReference type="AlphaFoldDB" id="F2LUB5"/>
<evidence type="ECO:0000256" key="2">
    <source>
        <dbReference type="PROSITE-ProRule" id="PRU00182"/>
    </source>
</evidence>
<dbReference type="SMART" id="SM00471">
    <property type="entry name" value="HDc"/>
    <property type="match status" value="1"/>
</dbReference>
<dbReference type="EMBL" id="CP002606">
    <property type="protein sequence ID" value="AEA33441.1"/>
    <property type="molecule type" value="Genomic_DNA"/>
</dbReference>
<dbReference type="FunCoup" id="F2LUB5">
    <property type="interactions" value="442"/>
</dbReference>
<feature type="coiled-coil region" evidence="4">
    <location>
        <begin position="205"/>
        <end position="232"/>
    </location>
</feature>
<name>F2LUB5_HIPMA</name>
<dbReference type="NCBIfam" id="TIGR00691">
    <property type="entry name" value="spoT_relA"/>
    <property type="match status" value="1"/>
</dbReference>
<dbReference type="InParanoid" id="F2LUB5"/>
<dbReference type="InterPro" id="IPR004811">
    <property type="entry name" value="RelA/Spo_fam"/>
</dbReference>
<dbReference type="InterPro" id="IPR012676">
    <property type="entry name" value="TGS-like"/>
</dbReference>
<dbReference type="STRING" id="760142.Hipma_0469"/>
<dbReference type="PANTHER" id="PTHR21262">
    <property type="entry name" value="GUANOSINE-3',5'-BIS DIPHOSPHATE 3'-PYROPHOSPHOHYDROLASE"/>
    <property type="match status" value="1"/>
</dbReference>
<dbReference type="CDD" id="cd05399">
    <property type="entry name" value="NT_Rel-Spo_like"/>
    <property type="match status" value="1"/>
</dbReference>
<dbReference type="HOGENOM" id="CLU_012300_3_0_7"/>
<protein>
    <submittedName>
        <fullName evidence="8">(P)ppGpp synthetase I, SpoT/RelA</fullName>
        <ecNumber evidence="8">2.7.6.5</ecNumber>
    </submittedName>
</protein>
<dbReference type="PROSITE" id="PS50889">
    <property type="entry name" value="S4"/>
    <property type="match status" value="1"/>
</dbReference>
<dbReference type="FunFam" id="3.30.460.10:FF:000001">
    <property type="entry name" value="GTP pyrophosphokinase RelA"/>
    <property type="match status" value="1"/>
</dbReference>
<dbReference type="Pfam" id="PF19296">
    <property type="entry name" value="RelA_AH_RIS"/>
    <property type="match status" value="1"/>
</dbReference>
<evidence type="ECO:0000259" key="5">
    <source>
        <dbReference type="PROSITE" id="PS51671"/>
    </source>
</evidence>
<dbReference type="SUPFAM" id="SSF55021">
    <property type="entry name" value="ACT-like"/>
    <property type="match status" value="1"/>
</dbReference>
<dbReference type="GO" id="GO:0005886">
    <property type="term" value="C:plasma membrane"/>
    <property type="evidence" value="ECO:0007669"/>
    <property type="project" value="TreeGrafter"/>
</dbReference>
<dbReference type="SUPFAM" id="SSF81301">
    <property type="entry name" value="Nucleotidyltransferase"/>
    <property type="match status" value="1"/>
</dbReference>
<dbReference type="InterPro" id="IPR045865">
    <property type="entry name" value="ACT-like_dom_sf"/>
</dbReference>
<evidence type="ECO:0000259" key="6">
    <source>
        <dbReference type="PROSITE" id="PS51831"/>
    </source>
</evidence>
<comment type="pathway">
    <text evidence="1">Purine metabolism.</text>
</comment>
<dbReference type="Gene3D" id="3.10.20.30">
    <property type="match status" value="1"/>
</dbReference>
<dbReference type="GO" id="GO:0015969">
    <property type="term" value="P:guanosine tetraphosphate metabolic process"/>
    <property type="evidence" value="ECO:0007669"/>
    <property type="project" value="InterPro"/>
</dbReference>
<dbReference type="KEGG" id="hmr:Hipma_0469"/>
<dbReference type="GO" id="GO:0015949">
    <property type="term" value="P:nucleobase-containing small molecule interconversion"/>
    <property type="evidence" value="ECO:0007669"/>
    <property type="project" value="UniProtKB-ARBA"/>
</dbReference>
<dbReference type="Proteomes" id="UP000008139">
    <property type="component" value="Chromosome"/>
</dbReference>
<sequence length="722" mass="84317">MEEKIDPQIQKLYDEFKKEIKIDFDEKRLDKAFLYAYQKHKNQKRASGESYIIHPIHVARIVNQFYLDENSLIAALLHDVLEDTEATVDDINNFFGDDVLFLVEALTKISKVRYKSSEENQADNFRKMIVAMASDLRVILIKLADRLHNMRTICYLKEEKQKRIAKETLDIYAPIAHRLGIYWLKSELEDLSFKYLYPKEYEEIEKKVKETIQKKQEVIKFVENKIKQDMEEASIKCEVSGRLKHLYSIYTKMQRKRVDFDGIYDLLAVRIITESEKDCYAALGIIHKNYKPLPGRFKDYIALPKQNMYQSLHTTVFGPSDIVVEIQIRTKRMHEIAEEGIAAHYKYKENKVSIIDKHDKQFLWLRHLLKWQKEVRNPKEFLNTVKVDLFRGEVYVFTPAGDLKVLPRGATPVDFAYAIHTEVGNRCVGARVNGRIVPLNYKLSNGDIVEIFTQANHSPSKDWLKFVVTSKARSRIKQKVREKEKAEAIEIGKGILSKELSKINKGLQNFLKEEKLQESLSYFGCNSIDNLFEKIGFLKIHPSSVISRVYPTEKKKSKKALVKSDVYKIKVNGSDDIVFKLAKCCNPVYGDEIVGYITRNRGIIIHRLDCENVKRIGYDSDRLVEVEWDGSIKHNMPVKFRVKVKNKKGILARITNVLYNMDIDLNNLKVIFLDKAHTTVIFDMDIDVSSKFELERLIETLKKDEDVIDIERGKTYYRKNRR</sequence>
<evidence type="ECO:0000313" key="9">
    <source>
        <dbReference type="Proteomes" id="UP000008139"/>
    </source>
</evidence>
<dbReference type="InterPro" id="IPR012675">
    <property type="entry name" value="Beta-grasp_dom_sf"/>
</dbReference>
<dbReference type="InterPro" id="IPR003607">
    <property type="entry name" value="HD/PDEase_dom"/>
</dbReference>
<keyword evidence="8" id="KW-0808">Transferase</keyword>
<dbReference type="EC" id="2.7.6.5" evidence="8"/>
<dbReference type="FunFam" id="1.10.3210.10:FF:000001">
    <property type="entry name" value="GTP pyrophosphokinase RelA"/>
    <property type="match status" value="1"/>
</dbReference>
<dbReference type="CDD" id="cd01668">
    <property type="entry name" value="TGS_RSH"/>
    <property type="match status" value="1"/>
</dbReference>
<dbReference type="Pfam" id="PF02824">
    <property type="entry name" value="TGS"/>
    <property type="match status" value="1"/>
</dbReference>
<dbReference type="PROSITE" id="PS51831">
    <property type="entry name" value="HD"/>
    <property type="match status" value="1"/>
</dbReference>
<dbReference type="RefSeq" id="WP_013681482.1">
    <property type="nucleotide sequence ID" value="NC_015318.1"/>
</dbReference>
<evidence type="ECO:0000259" key="7">
    <source>
        <dbReference type="PROSITE" id="PS51880"/>
    </source>
</evidence>
<keyword evidence="9" id="KW-1185">Reference proteome</keyword>
<dbReference type="InterPro" id="IPR006674">
    <property type="entry name" value="HD_domain"/>
</dbReference>
<dbReference type="PROSITE" id="PS51671">
    <property type="entry name" value="ACT"/>
    <property type="match status" value="1"/>
</dbReference>
<comment type="similarity">
    <text evidence="3">Belongs to the relA/spoT family.</text>
</comment>
<comment type="function">
    <text evidence="3">In eubacteria ppGpp (guanosine 3'-diphosphate 5'-diphosphate) is a mediator of the stringent response that coordinates a variety of cellular activities in response to changes in nutritional abundance.</text>
</comment>
<dbReference type="Gene3D" id="1.10.3210.10">
    <property type="entry name" value="Hypothetical protein af1432"/>
    <property type="match status" value="1"/>
</dbReference>
<keyword evidence="4" id="KW-0175">Coiled coil</keyword>
<dbReference type="PANTHER" id="PTHR21262:SF31">
    <property type="entry name" value="GTP PYROPHOSPHOKINASE"/>
    <property type="match status" value="1"/>
</dbReference>
<dbReference type="GO" id="GO:0003723">
    <property type="term" value="F:RNA binding"/>
    <property type="evidence" value="ECO:0007669"/>
    <property type="project" value="UniProtKB-KW"/>
</dbReference>
<evidence type="ECO:0000313" key="8">
    <source>
        <dbReference type="EMBL" id="AEA33441.1"/>
    </source>
</evidence>
<dbReference type="SUPFAM" id="SSF109604">
    <property type="entry name" value="HD-domain/PDEase-like"/>
    <property type="match status" value="1"/>
</dbReference>
<dbReference type="SMART" id="SM00954">
    <property type="entry name" value="RelA_SpoT"/>
    <property type="match status" value="1"/>
</dbReference>
<feature type="domain" description="TGS" evidence="7">
    <location>
        <begin position="392"/>
        <end position="453"/>
    </location>
</feature>
<organism evidence="8 9">
    <name type="scientific">Hippea maritima (strain ATCC 700847 / DSM 10411 / MH2)</name>
    <dbReference type="NCBI Taxonomy" id="760142"/>
    <lineage>
        <taxon>Bacteria</taxon>
        <taxon>Pseudomonadati</taxon>
        <taxon>Campylobacterota</taxon>
        <taxon>Desulfurellia</taxon>
        <taxon>Desulfurellales</taxon>
        <taxon>Hippeaceae</taxon>
        <taxon>Hippea</taxon>
    </lineage>
</organism>
<dbReference type="InterPro" id="IPR033655">
    <property type="entry name" value="TGS_RelA/SpoT"/>
</dbReference>
<dbReference type="GO" id="GO:0008728">
    <property type="term" value="F:GTP diphosphokinase activity"/>
    <property type="evidence" value="ECO:0007669"/>
    <property type="project" value="UniProtKB-EC"/>
</dbReference>
<dbReference type="InterPro" id="IPR043519">
    <property type="entry name" value="NT_sf"/>
</dbReference>
<dbReference type="Pfam" id="PF13291">
    <property type="entry name" value="ACT_4"/>
    <property type="match status" value="1"/>
</dbReference>
<dbReference type="InterPro" id="IPR004095">
    <property type="entry name" value="TGS"/>
</dbReference>
<dbReference type="InterPro" id="IPR007685">
    <property type="entry name" value="RelA_SpoT"/>
</dbReference>
<dbReference type="InterPro" id="IPR045600">
    <property type="entry name" value="RelA/SpoT_AH_RIS"/>
</dbReference>
<gene>
    <name evidence="8" type="ordered locus">Hipma_0469</name>
</gene>
<dbReference type="SUPFAM" id="SSF81271">
    <property type="entry name" value="TGS-like"/>
    <property type="match status" value="1"/>
</dbReference>
<dbReference type="PROSITE" id="PS51880">
    <property type="entry name" value="TGS"/>
    <property type="match status" value="1"/>
</dbReference>
<dbReference type="Pfam" id="PF13328">
    <property type="entry name" value="HD_4"/>
    <property type="match status" value="1"/>
</dbReference>
<feature type="domain" description="HD" evidence="6">
    <location>
        <begin position="51"/>
        <end position="150"/>
    </location>
</feature>
<proteinExistence type="inferred from homology"/>
<evidence type="ECO:0000256" key="1">
    <source>
        <dbReference type="ARBA" id="ARBA00025704"/>
    </source>
</evidence>
<reference evidence="8 9" key="1">
    <citation type="journal article" date="2011" name="Stand. Genomic Sci.">
        <title>Complete genome sequence of the thermophilic sulfur-reducer Hippea maritima type strain (MH(2)).</title>
        <authorList>
            <person name="Huntemann M."/>
            <person name="Lu M."/>
            <person name="Nolan M."/>
            <person name="Lapidus A."/>
            <person name="Lucas S."/>
            <person name="Hammon N."/>
            <person name="Deshpande S."/>
            <person name="Cheng J.F."/>
            <person name="Tapia R."/>
            <person name="Han C."/>
            <person name="Goodwin L."/>
            <person name="Pitluck S."/>
            <person name="Liolios K."/>
            <person name="Pagani I."/>
            <person name="Ivanova N."/>
            <person name="Ovchinikova G."/>
            <person name="Pati A."/>
            <person name="Chen A."/>
            <person name="Palaniappan K."/>
            <person name="Land M."/>
            <person name="Hauser L."/>
            <person name="Jeffries C.D."/>
            <person name="Detter J.C."/>
            <person name="Brambilla E.M."/>
            <person name="Rohde M."/>
            <person name="Spring S."/>
            <person name="Goker M."/>
            <person name="Woyke T."/>
            <person name="Bristow J."/>
            <person name="Eisen J.A."/>
            <person name="Markowitz V."/>
            <person name="Hugenholtz P."/>
            <person name="Kyrpides N.C."/>
            <person name="Klenk H.P."/>
            <person name="Mavromatis K."/>
        </authorList>
    </citation>
    <scope>NUCLEOTIDE SEQUENCE [LARGE SCALE GENOMIC DNA]</scope>
    <source>
        <strain evidence="9">ATCC 700847 / DSM 10411 / MH2</strain>
    </source>
</reference>
<reference evidence="9" key="2">
    <citation type="submission" date="2011-03" db="EMBL/GenBank/DDBJ databases">
        <title>The complete genome of Hippea maritima DSM 10411.</title>
        <authorList>
            <consortium name="US DOE Joint Genome Institute (JGI-PGF)"/>
            <person name="Lucas S."/>
            <person name="Copeland A."/>
            <person name="Lapidus A."/>
            <person name="Bruce D."/>
            <person name="Goodwin L."/>
            <person name="Pitluck S."/>
            <person name="Peters L."/>
            <person name="Kyrpides N."/>
            <person name="Mavromatis K."/>
            <person name="Pagani I."/>
            <person name="Ivanova N."/>
            <person name="Mikhailova N."/>
            <person name="Lu M."/>
            <person name="Detter J.C."/>
            <person name="Tapia R."/>
            <person name="Han C."/>
            <person name="Land M."/>
            <person name="Hauser L."/>
            <person name="Markowitz V."/>
            <person name="Cheng J.-F."/>
            <person name="Hugenholtz P."/>
            <person name="Woyke T."/>
            <person name="Wu D."/>
            <person name="Spring S."/>
            <person name="Schroeder M."/>
            <person name="Brambilla E."/>
            <person name="Klenk H.-P."/>
            <person name="Eisen J.A."/>
        </authorList>
    </citation>
    <scope>NUCLEOTIDE SEQUENCE [LARGE SCALE GENOMIC DNA]</scope>
    <source>
        <strain evidence="9">ATCC 700847 / DSM 10411 / MH2</strain>
    </source>
</reference>
<evidence type="ECO:0000256" key="4">
    <source>
        <dbReference type="SAM" id="Coils"/>
    </source>
</evidence>
<dbReference type="Pfam" id="PF04607">
    <property type="entry name" value="RelA_SpoT"/>
    <property type="match status" value="1"/>
</dbReference>
<feature type="domain" description="ACT" evidence="5">
    <location>
        <begin position="639"/>
        <end position="715"/>
    </location>
</feature>
<dbReference type="InterPro" id="IPR002912">
    <property type="entry name" value="ACT_dom"/>
</dbReference>
<keyword evidence="2" id="KW-0694">RNA-binding</keyword>